<dbReference type="InterPro" id="IPR010310">
    <property type="entry name" value="T7SS_ESAT-6-like"/>
</dbReference>
<name>A0A3S4BG20_9MYCO</name>
<reference evidence="2" key="1">
    <citation type="submission" date="2018-02" db="EMBL/GenBank/DDBJ databases">
        <authorList>
            <person name="Seth-Smith MB H."/>
            <person name="Seth-Smith H."/>
        </authorList>
    </citation>
    <scope>NUCLEOTIDE SEQUENCE [LARGE SCALE GENOMIC DNA]</scope>
</reference>
<dbReference type="Pfam" id="PF06013">
    <property type="entry name" value="WXG100"/>
    <property type="match status" value="1"/>
</dbReference>
<dbReference type="Proteomes" id="UP000269998">
    <property type="component" value="Chromosome"/>
</dbReference>
<dbReference type="Gene3D" id="1.10.287.1060">
    <property type="entry name" value="ESAT-6-like"/>
    <property type="match status" value="1"/>
</dbReference>
<proteinExistence type="predicted"/>
<dbReference type="KEGG" id="mbai:MB901379_00966"/>
<evidence type="ECO:0000313" key="2">
    <source>
        <dbReference type="Proteomes" id="UP000269998"/>
    </source>
</evidence>
<dbReference type="OrthoDB" id="4474955at2"/>
<dbReference type="SUPFAM" id="SSF140453">
    <property type="entry name" value="EsxAB dimer-like"/>
    <property type="match status" value="1"/>
</dbReference>
<dbReference type="EMBL" id="LR130759">
    <property type="protein sequence ID" value="VDM87427.1"/>
    <property type="molecule type" value="Genomic_DNA"/>
</dbReference>
<gene>
    <name evidence="1" type="ORF">MB901379_00966</name>
</gene>
<evidence type="ECO:0000313" key="1">
    <source>
        <dbReference type="EMBL" id="VDM87427.1"/>
    </source>
</evidence>
<organism evidence="1 2">
    <name type="scientific">Mycobacterium basiliense</name>
    <dbReference type="NCBI Taxonomy" id="2094119"/>
    <lineage>
        <taxon>Bacteria</taxon>
        <taxon>Bacillati</taxon>
        <taxon>Actinomycetota</taxon>
        <taxon>Actinomycetes</taxon>
        <taxon>Mycobacteriales</taxon>
        <taxon>Mycobacteriaceae</taxon>
        <taxon>Mycobacterium</taxon>
    </lineage>
</organism>
<protein>
    <submittedName>
        <fullName evidence="1">WXG100 family type VII secretion target</fullName>
    </submittedName>
</protein>
<accession>A0A3S4BG20</accession>
<dbReference type="InterPro" id="IPR036689">
    <property type="entry name" value="ESAT-6-like_sf"/>
</dbReference>
<sequence>MSTPSGANMLNTDLGLMRTVAATTDSRNEEIRAMLQAFVGRMSGVPASTWGGMAATRFKEVIDRWNAESTRLYHVLHTIAETIRNNEAVLREAAHSHAHHVAAAGSDL</sequence>
<keyword evidence="2" id="KW-1185">Reference proteome</keyword>
<dbReference type="AlphaFoldDB" id="A0A3S4BG20"/>
<dbReference type="RefSeq" id="WP_158015579.1">
    <property type="nucleotide sequence ID" value="NZ_CBCSKE010000004.1"/>
</dbReference>